<accession>A0ABT8F073</accession>
<gene>
    <name evidence="1" type="ORF">QWY29_20985</name>
</gene>
<name>A0ABT8F073_9ACTN</name>
<sequence>YGVFGDAQVVHVADSAGQLSAHAHLAASGAGDQTSALDGIHAGLERAARKPDWSAWVSTRQDPGPAGG</sequence>
<feature type="non-terminal residue" evidence="1">
    <location>
        <position position="1"/>
    </location>
</feature>
<dbReference type="EMBL" id="JAUHJR010000355">
    <property type="protein sequence ID" value="MDN4163846.1"/>
    <property type="molecule type" value="Genomic_DNA"/>
</dbReference>
<evidence type="ECO:0000313" key="2">
    <source>
        <dbReference type="Proteomes" id="UP001168537"/>
    </source>
</evidence>
<organism evidence="1 2">
    <name type="scientific">Nocardioides abyssi</name>
    <dbReference type="NCBI Taxonomy" id="3058370"/>
    <lineage>
        <taxon>Bacteria</taxon>
        <taxon>Bacillati</taxon>
        <taxon>Actinomycetota</taxon>
        <taxon>Actinomycetes</taxon>
        <taxon>Propionibacteriales</taxon>
        <taxon>Nocardioidaceae</taxon>
        <taxon>Nocardioides</taxon>
    </lineage>
</organism>
<comment type="caution">
    <text evidence="1">The sequence shown here is derived from an EMBL/GenBank/DDBJ whole genome shotgun (WGS) entry which is preliminary data.</text>
</comment>
<feature type="non-terminal residue" evidence="1">
    <location>
        <position position="68"/>
    </location>
</feature>
<dbReference type="Proteomes" id="UP001168537">
    <property type="component" value="Unassembled WGS sequence"/>
</dbReference>
<proteinExistence type="predicted"/>
<protein>
    <submittedName>
        <fullName evidence="1">Uncharacterized protein</fullName>
    </submittedName>
</protein>
<reference evidence="1" key="1">
    <citation type="submission" date="2023-06" db="EMBL/GenBank/DDBJ databases">
        <title>Draft genome sequence of Nocardioides sp. SOB72.</title>
        <authorList>
            <person name="Zhang G."/>
        </authorList>
    </citation>
    <scope>NUCLEOTIDE SEQUENCE</scope>
    <source>
        <strain evidence="1">SOB72</strain>
    </source>
</reference>
<keyword evidence="2" id="KW-1185">Reference proteome</keyword>
<evidence type="ECO:0000313" key="1">
    <source>
        <dbReference type="EMBL" id="MDN4163846.1"/>
    </source>
</evidence>